<organism evidence="3">
    <name type="scientific">Schistosoma curassoni</name>
    <dbReference type="NCBI Taxonomy" id="6186"/>
    <lineage>
        <taxon>Eukaryota</taxon>
        <taxon>Metazoa</taxon>
        <taxon>Spiralia</taxon>
        <taxon>Lophotrochozoa</taxon>
        <taxon>Platyhelminthes</taxon>
        <taxon>Trematoda</taxon>
        <taxon>Digenea</taxon>
        <taxon>Strigeidida</taxon>
        <taxon>Schistosomatoidea</taxon>
        <taxon>Schistosomatidae</taxon>
        <taxon>Schistosoma</taxon>
    </lineage>
</organism>
<keyword evidence="2" id="KW-1185">Reference proteome</keyword>
<proteinExistence type="predicted"/>
<dbReference type="AlphaFoldDB" id="A0A183KVS3"/>
<evidence type="ECO:0000313" key="3">
    <source>
        <dbReference type="WBParaSite" id="SCUD_0001916901-mRNA-1"/>
    </source>
</evidence>
<reference evidence="1 2" key="2">
    <citation type="submission" date="2018-11" db="EMBL/GenBank/DDBJ databases">
        <authorList>
            <consortium name="Pathogen Informatics"/>
        </authorList>
    </citation>
    <scope>NUCLEOTIDE SEQUENCE [LARGE SCALE GENOMIC DNA]</scope>
    <source>
        <strain evidence="1">Dakar</strain>
        <strain evidence="2">Dakar, Senegal</strain>
    </source>
</reference>
<reference evidence="3" key="1">
    <citation type="submission" date="2016-06" db="UniProtKB">
        <authorList>
            <consortium name="WormBaseParasite"/>
        </authorList>
    </citation>
    <scope>IDENTIFICATION</scope>
</reference>
<evidence type="ECO:0000313" key="2">
    <source>
        <dbReference type="Proteomes" id="UP000279833"/>
    </source>
</evidence>
<dbReference type="WBParaSite" id="SCUD_0001916901-mRNA-1">
    <property type="protein sequence ID" value="SCUD_0001916901-mRNA-1"/>
    <property type="gene ID" value="SCUD_0001916901"/>
</dbReference>
<gene>
    <name evidence="1" type="ORF">SCUD_LOCUS19165</name>
</gene>
<accession>A0A183KVS3</accession>
<dbReference type="Proteomes" id="UP000279833">
    <property type="component" value="Unassembled WGS sequence"/>
</dbReference>
<dbReference type="EMBL" id="UZAK01042055">
    <property type="protein sequence ID" value="VDP68228.1"/>
    <property type="molecule type" value="Genomic_DNA"/>
</dbReference>
<sequence length="61" mass="7186">MVDIFVIEHVVNYHRYSITHMAIHYYEKVLDMEPIGNNPEEKSVSPAFFSLNIHYCYYCGG</sequence>
<evidence type="ECO:0000313" key="1">
    <source>
        <dbReference type="EMBL" id="VDP68228.1"/>
    </source>
</evidence>
<name>A0A183KVS3_9TREM</name>
<protein>
    <submittedName>
        <fullName evidence="3">TPR_REGION domain-containing protein</fullName>
    </submittedName>
</protein>